<dbReference type="InterPro" id="IPR013367">
    <property type="entry name" value="Flagellar_put"/>
</dbReference>
<gene>
    <name evidence="2" type="ORF">RQP52_09640</name>
</gene>
<sequence length="131" mass="14209">MTERISIGQLYPNAVSPASTRRTTLQQPVSTSASGNPTFQKLLQEQFVRFSHHAEVRLKERGIQLKPEQLDSLSKAIDKVAAKGAKDALMVLGGNALIVNVPNRTVVTALDGNAMNEHVFTQIDSAIIIST</sequence>
<dbReference type="EMBL" id="JAWCUD010000002">
    <property type="protein sequence ID" value="MDU0201353.1"/>
    <property type="molecule type" value="Genomic_DNA"/>
</dbReference>
<dbReference type="RefSeq" id="WP_315951087.1">
    <property type="nucleotide sequence ID" value="NZ_JAWCUD010000002.1"/>
</dbReference>
<organism evidence="2 3">
    <name type="scientific">Paenibacillus violae</name>
    <dbReference type="NCBI Taxonomy" id="3077234"/>
    <lineage>
        <taxon>Bacteria</taxon>
        <taxon>Bacillati</taxon>
        <taxon>Bacillota</taxon>
        <taxon>Bacilli</taxon>
        <taxon>Bacillales</taxon>
        <taxon>Paenibacillaceae</taxon>
        <taxon>Paenibacillus</taxon>
    </lineage>
</organism>
<keyword evidence="2" id="KW-0969">Cilium</keyword>
<dbReference type="NCBIfam" id="TIGR02530">
    <property type="entry name" value="flg_new"/>
    <property type="match status" value="1"/>
</dbReference>
<protein>
    <submittedName>
        <fullName evidence="2">TIGR02530 family flagellar biosynthesis protein</fullName>
    </submittedName>
</protein>
<evidence type="ECO:0000256" key="1">
    <source>
        <dbReference type="SAM" id="MobiDB-lite"/>
    </source>
</evidence>
<keyword evidence="2" id="KW-0282">Flagellum</keyword>
<name>A0ABU3RAS3_9BACL</name>
<dbReference type="Proteomes" id="UP001260980">
    <property type="component" value="Unassembled WGS sequence"/>
</dbReference>
<evidence type="ECO:0000313" key="3">
    <source>
        <dbReference type="Proteomes" id="UP001260980"/>
    </source>
</evidence>
<accession>A0ABU3RAS3</accession>
<reference evidence="2 3" key="1">
    <citation type="submission" date="2023-10" db="EMBL/GenBank/DDBJ databases">
        <title>Paenibacillus strain PFR10 Genome sequencing and assembly.</title>
        <authorList>
            <person name="Kim I."/>
        </authorList>
    </citation>
    <scope>NUCLEOTIDE SEQUENCE [LARGE SCALE GENOMIC DNA]</scope>
    <source>
        <strain evidence="2 3">PFR10</strain>
    </source>
</reference>
<keyword evidence="2" id="KW-0966">Cell projection</keyword>
<dbReference type="Pfam" id="PF12611">
    <property type="entry name" value="Flagellar_put"/>
    <property type="match status" value="1"/>
</dbReference>
<keyword evidence="3" id="KW-1185">Reference proteome</keyword>
<evidence type="ECO:0000313" key="2">
    <source>
        <dbReference type="EMBL" id="MDU0201353.1"/>
    </source>
</evidence>
<proteinExistence type="predicted"/>
<feature type="region of interest" description="Disordered" evidence="1">
    <location>
        <begin position="16"/>
        <end position="36"/>
    </location>
</feature>
<comment type="caution">
    <text evidence="2">The sequence shown here is derived from an EMBL/GenBank/DDBJ whole genome shotgun (WGS) entry which is preliminary data.</text>
</comment>